<reference evidence="2 3" key="1">
    <citation type="submission" date="2020-05" db="EMBL/GenBank/DDBJ databases">
        <title>MicrobeNet Type strains.</title>
        <authorList>
            <person name="Nicholson A.C."/>
        </authorList>
    </citation>
    <scope>NUCLEOTIDE SEQUENCE [LARGE SCALE GENOMIC DNA]</scope>
    <source>
        <strain evidence="2 3">JCM 14547</strain>
    </source>
</reference>
<sequence length="193" mass="21167">MESLPEPPLVLVLVGTDHHPFARLVEWAERWGGGRQDVVVHVQHGATPAPAGVRASALVPHEEMQRLFQRASAVVCHGGPATIMEARRAGLVPVVVPRDPSRGEHVDEHQQLFSRRMGREGMVLLCEDVDELDRLVEHVLGDPAAASTTPEGEQARREASARRVGVVVGAVVDEARRRRKAPRRRLGRRRAGG</sequence>
<evidence type="ECO:0000313" key="2">
    <source>
        <dbReference type="EMBL" id="NNH21688.1"/>
    </source>
</evidence>
<gene>
    <name evidence="2" type="ORF">HLB09_01015</name>
</gene>
<dbReference type="Proteomes" id="UP000555552">
    <property type="component" value="Unassembled WGS sequence"/>
</dbReference>
<name>A0A849BVV3_9ACTN</name>
<evidence type="ECO:0000259" key="1">
    <source>
        <dbReference type="Pfam" id="PF04101"/>
    </source>
</evidence>
<dbReference type="GO" id="GO:0016758">
    <property type="term" value="F:hexosyltransferase activity"/>
    <property type="evidence" value="ECO:0007669"/>
    <property type="project" value="InterPro"/>
</dbReference>
<organism evidence="2 3">
    <name type="scientific">Pseudokineococcus marinus</name>
    <dbReference type="NCBI Taxonomy" id="351215"/>
    <lineage>
        <taxon>Bacteria</taxon>
        <taxon>Bacillati</taxon>
        <taxon>Actinomycetota</taxon>
        <taxon>Actinomycetes</taxon>
        <taxon>Kineosporiales</taxon>
        <taxon>Kineosporiaceae</taxon>
        <taxon>Pseudokineococcus</taxon>
    </lineage>
</organism>
<feature type="domain" description="Glycosyl transferase family 28 C-terminal" evidence="1">
    <location>
        <begin position="10"/>
        <end position="152"/>
    </location>
</feature>
<dbReference type="AlphaFoldDB" id="A0A849BVV3"/>
<proteinExistence type="predicted"/>
<dbReference type="Pfam" id="PF04101">
    <property type="entry name" value="Glyco_tran_28_C"/>
    <property type="match status" value="1"/>
</dbReference>
<dbReference type="SUPFAM" id="SSF53756">
    <property type="entry name" value="UDP-Glycosyltransferase/glycogen phosphorylase"/>
    <property type="match status" value="1"/>
</dbReference>
<protein>
    <submittedName>
        <fullName evidence="2">Glycosyl transferase family 28</fullName>
    </submittedName>
</protein>
<evidence type="ECO:0000313" key="3">
    <source>
        <dbReference type="Proteomes" id="UP000555552"/>
    </source>
</evidence>
<accession>A0A849BVV3</accession>
<comment type="caution">
    <text evidence="2">The sequence shown here is derived from an EMBL/GenBank/DDBJ whole genome shotgun (WGS) entry which is preliminary data.</text>
</comment>
<dbReference type="InterPro" id="IPR007235">
    <property type="entry name" value="Glyco_trans_28_C"/>
</dbReference>
<dbReference type="Gene3D" id="3.40.50.2000">
    <property type="entry name" value="Glycogen Phosphorylase B"/>
    <property type="match status" value="1"/>
</dbReference>
<keyword evidence="2" id="KW-0808">Transferase</keyword>
<keyword evidence="3" id="KW-1185">Reference proteome</keyword>
<dbReference type="EMBL" id="JABEMA010000005">
    <property type="protein sequence ID" value="NNH21688.1"/>
    <property type="molecule type" value="Genomic_DNA"/>
</dbReference>